<evidence type="ECO:0000256" key="2">
    <source>
        <dbReference type="ARBA" id="ARBA00023315"/>
    </source>
</evidence>
<name>A0A3A1R585_9BACI</name>
<keyword evidence="1 4" id="KW-0808">Transferase</keyword>
<dbReference type="CDD" id="cd04301">
    <property type="entry name" value="NAT_SF"/>
    <property type="match status" value="1"/>
</dbReference>
<keyword evidence="5" id="KW-1185">Reference proteome</keyword>
<dbReference type="RefSeq" id="WP_119545674.1">
    <property type="nucleotide sequence ID" value="NZ_QXIR01000004.1"/>
</dbReference>
<dbReference type="GO" id="GO:0016747">
    <property type="term" value="F:acyltransferase activity, transferring groups other than amino-acyl groups"/>
    <property type="evidence" value="ECO:0007669"/>
    <property type="project" value="InterPro"/>
</dbReference>
<dbReference type="PANTHER" id="PTHR43800:SF1">
    <property type="entry name" value="PEPTIDYL-LYSINE N-ACETYLTRANSFERASE YJAB"/>
    <property type="match status" value="1"/>
</dbReference>
<dbReference type="Pfam" id="PF00583">
    <property type="entry name" value="Acetyltransf_1"/>
    <property type="match status" value="1"/>
</dbReference>
<dbReference type="PANTHER" id="PTHR43800">
    <property type="entry name" value="PEPTIDYL-LYSINE N-ACETYLTRANSFERASE YJAB"/>
    <property type="match status" value="1"/>
</dbReference>
<keyword evidence="2" id="KW-0012">Acyltransferase</keyword>
<dbReference type="Proteomes" id="UP000265801">
    <property type="component" value="Unassembled WGS sequence"/>
</dbReference>
<evidence type="ECO:0000259" key="3">
    <source>
        <dbReference type="PROSITE" id="PS51186"/>
    </source>
</evidence>
<gene>
    <name evidence="4" type="ORF">D3H55_04225</name>
</gene>
<evidence type="ECO:0000313" key="4">
    <source>
        <dbReference type="EMBL" id="RIW37256.1"/>
    </source>
</evidence>
<dbReference type="OrthoDB" id="794462at2"/>
<evidence type="ECO:0000313" key="5">
    <source>
        <dbReference type="Proteomes" id="UP000265801"/>
    </source>
</evidence>
<dbReference type="SUPFAM" id="SSF55729">
    <property type="entry name" value="Acyl-CoA N-acyltransferases (Nat)"/>
    <property type="match status" value="1"/>
</dbReference>
<dbReference type="AlphaFoldDB" id="A0A3A1R585"/>
<dbReference type="InterPro" id="IPR000182">
    <property type="entry name" value="GNAT_dom"/>
</dbReference>
<organism evidence="4 5">
    <name type="scientific">Bacillus salacetis</name>
    <dbReference type="NCBI Taxonomy" id="2315464"/>
    <lineage>
        <taxon>Bacteria</taxon>
        <taxon>Bacillati</taxon>
        <taxon>Bacillota</taxon>
        <taxon>Bacilli</taxon>
        <taxon>Bacillales</taxon>
        <taxon>Bacillaceae</taxon>
        <taxon>Bacillus</taxon>
    </lineage>
</organism>
<proteinExistence type="predicted"/>
<feature type="domain" description="N-acetyltransferase" evidence="3">
    <location>
        <begin position="3"/>
        <end position="162"/>
    </location>
</feature>
<evidence type="ECO:0000256" key="1">
    <source>
        <dbReference type="ARBA" id="ARBA00022679"/>
    </source>
</evidence>
<reference evidence="4 5" key="1">
    <citation type="submission" date="2018-09" db="EMBL/GenBank/DDBJ databases">
        <title>Bacillus saliacetes sp. nov., isolated from Thai shrimp paste (Ka-pi).</title>
        <authorList>
            <person name="Daroonpunt R."/>
            <person name="Tanasupawat S."/>
            <person name="Yiamsombut S."/>
        </authorList>
    </citation>
    <scope>NUCLEOTIDE SEQUENCE [LARGE SCALE GENOMIC DNA]</scope>
    <source>
        <strain evidence="4 5">SKP7-4</strain>
    </source>
</reference>
<accession>A0A3A1R585</accession>
<dbReference type="Gene3D" id="3.40.630.30">
    <property type="match status" value="1"/>
</dbReference>
<sequence length="170" mass="18993">MEALIRDMAANDIEAVQKVADISWNDTYQGIIPREIQKRFLEAAYGIEMMNKRLETSSLFVVEVDGGIKGFANFSPVKAEGDIELGAIYLLPEIQGRGLGTRLLEKGIKSIAGIQQIFINVEEENVKGIAFYQKKGFQQLSKFEDDLFGHRSLMLRMALKINSQHPGGKS</sequence>
<dbReference type="EMBL" id="QXIR01000004">
    <property type="protein sequence ID" value="RIW37256.1"/>
    <property type="molecule type" value="Genomic_DNA"/>
</dbReference>
<dbReference type="InterPro" id="IPR016181">
    <property type="entry name" value="Acyl_CoA_acyltransferase"/>
</dbReference>
<dbReference type="PROSITE" id="PS51186">
    <property type="entry name" value="GNAT"/>
    <property type="match status" value="1"/>
</dbReference>
<protein>
    <submittedName>
        <fullName evidence="4">GNAT family N-acetyltransferase</fullName>
    </submittedName>
</protein>
<comment type="caution">
    <text evidence="4">The sequence shown here is derived from an EMBL/GenBank/DDBJ whole genome shotgun (WGS) entry which is preliminary data.</text>
</comment>